<dbReference type="AlphaFoldDB" id="A0A6C0EWK3"/>
<dbReference type="Pfam" id="PF16903">
    <property type="entry name" value="Capsid_N"/>
    <property type="match status" value="1"/>
</dbReference>
<name>A0A6C0EWK3_9ZZZZ</name>
<dbReference type="InterPro" id="IPR031654">
    <property type="entry name" value="Capsid_N"/>
</dbReference>
<evidence type="ECO:0000259" key="2">
    <source>
        <dbReference type="Pfam" id="PF16903"/>
    </source>
</evidence>
<dbReference type="InterPro" id="IPR007542">
    <property type="entry name" value="MCP_C"/>
</dbReference>
<dbReference type="InterPro" id="IPR016112">
    <property type="entry name" value="VP_dsDNA_II"/>
</dbReference>
<sequence>MTGGLLNIVSYGNQNVILNGNPKKTFFKATYAKYTNFGLQKFRIDFTGQRSLRLTTDSTFTFYVPRYADLLMDTYIVVTLPTIWSPIWPAANDCDPSWAPFEFRWIENLGTQMIKEIRISVGGQTLQVLTGKYLLALVQRDFAGTKKDLYSRMTGNVPELNDPGNANSRINMYPNAYYTNLPQGSEPSIRSRKLYIPINAWFTLSYQMAFPLIALQYNQLKIDVVMRPIQDLYTIRDVMDPQNGWPIVRPNYTNEYMQLYRFLQSPPSVNLDAADYQNSAQSEWNADIHLISTYGFLSNDEAKTFAASEQKYLIKSAYEWNFENVTGSQRVWLENTLGMVSSWMFYFQRSDINLRNQWSNYTNWPYNYLPVNIIPAPVYNTVIYGSKTVSCYAPSPIGPGFNTLTGNNTGFFITQPFSVDNQQDILLNMAILLDGKYRENVLDAGVYNYIEKYTRTKSNGPNGLYCYNFCLDTDPFNLQPTGALNTSKFSNVQFEFTTFYPPLDPNANFLTICDPTTKLPIGVNKPTWRIYDYNYNLVVLEERYNVITFMSGNAGLMYAR</sequence>
<evidence type="ECO:0000259" key="1">
    <source>
        <dbReference type="Pfam" id="PF04451"/>
    </source>
</evidence>
<evidence type="ECO:0008006" key="4">
    <source>
        <dbReference type="Google" id="ProtNLM"/>
    </source>
</evidence>
<protein>
    <recommendedName>
        <fullName evidence="4">Major capsid protein N-terminal domain-containing protein</fullName>
    </recommendedName>
</protein>
<evidence type="ECO:0000313" key="3">
    <source>
        <dbReference type="EMBL" id="QHT33574.1"/>
    </source>
</evidence>
<feature type="domain" description="Major capsid protein C-terminal" evidence="1">
    <location>
        <begin position="301"/>
        <end position="555"/>
    </location>
</feature>
<feature type="domain" description="Major capsid protein N-terminal" evidence="2">
    <location>
        <begin position="25"/>
        <end position="237"/>
    </location>
</feature>
<dbReference type="Gene3D" id="2.70.9.20">
    <property type="entry name" value="Major capsid protein Vp54"/>
    <property type="match status" value="1"/>
</dbReference>
<dbReference type="Gene3D" id="2.70.9.10">
    <property type="entry name" value="Adenovirus Type 2 Hexon, domain 4"/>
    <property type="match status" value="1"/>
</dbReference>
<dbReference type="SUPFAM" id="SSF49749">
    <property type="entry name" value="Group II dsDNA viruses VP"/>
    <property type="match status" value="2"/>
</dbReference>
<dbReference type="InterPro" id="IPR038519">
    <property type="entry name" value="MCP_C_sf"/>
</dbReference>
<accession>A0A6C0EWK3</accession>
<reference evidence="3" key="1">
    <citation type="journal article" date="2020" name="Nature">
        <title>Giant virus diversity and host interactions through global metagenomics.</title>
        <authorList>
            <person name="Schulz F."/>
            <person name="Roux S."/>
            <person name="Paez-Espino D."/>
            <person name="Jungbluth S."/>
            <person name="Walsh D.A."/>
            <person name="Denef V.J."/>
            <person name="McMahon K.D."/>
            <person name="Konstantinidis K.T."/>
            <person name="Eloe-Fadrosh E.A."/>
            <person name="Kyrpides N.C."/>
            <person name="Woyke T."/>
        </authorList>
    </citation>
    <scope>NUCLEOTIDE SEQUENCE</scope>
    <source>
        <strain evidence="3">GVMAG-M-3300009161-36</strain>
    </source>
</reference>
<organism evidence="3">
    <name type="scientific">viral metagenome</name>
    <dbReference type="NCBI Taxonomy" id="1070528"/>
    <lineage>
        <taxon>unclassified sequences</taxon>
        <taxon>metagenomes</taxon>
        <taxon>organismal metagenomes</taxon>
    </lineage>
</organism>
<dbReference type="EMBL" id="MN738969">
    <property type="protein sequence ID" value="QHT33574.1"/>
    <property type="molecule type" value="Genomic_DNA"/>
</dbReference>
<dbReference type="GO" id="GO:0005198">
    <property type="term" value="F:structural molecule activity"/>
    <property type="evidence" value="ECO:0007669"/>
    <property type="project" value="InterPro"/>
</dbReference>
<dbReference type="Pfam" id="PF04451">
    <property type="entry name" value="Capsid_NCLDV"/>
    <property type="match status" value="1"/>
</dbReference>
<proteinExistence type="predicted"/>